<keyword evidence="3" id="KW-1185">Reference proteome</keyword>
<feature type="transmembrane region" description="Helical" evidence="1">
    <location>
        <begin position="20"/>
        <end position="41"/>
    </location>
</feature>
<name>A0A4S2MVP0_9PEZI</name>
<sequence>MARLYTRRFILRVFGADDACMIVAALGWLILCFSILTLAFTKISFMLKLLRFCLPKGRNKKLFIGVFAIAVAFSITNVGIVFHKYRPLAYMWTRVNPGTKGTCLNFKIIGGSAEVAEIEAFDGVFMGGNCDSCGDCLNGEHALTDPKILNDGPYHMADSIMWALSLFPRLFPFLFQQVNQRMSRMSGGNLNQRKTVPTTVDPQQRDFEEYSSSTEEIAEIGIAGDRKIGIELAIRPISGGKSTTRTLLTMDVGSLITPASQG</sequence>
<dbReference type="EMBL" id="ML220123">
    <property type="protein sequence ID" value="TGZ80651.1"/>
    <property type="molecule type" value="Genomic_DNA"/>
</dbReference>
<evidence type="ECO:0000313" key="3">
    <source>
        <dbReference type="Proteomes" id="UP000298138"/>
    </source>
</evidence>
<organism evidence="2 3">
    <name type="scientific">Ascodesmis nigricans</name>
    <dbReference type="NCBI Taxonomy" id="341454"/>
    <lineage>
        <taxon>Eukaryota</taxon>
        <taxon>Fungi</taxon>
        <taxon>Dikarya</taxon>
        <taxon>Ascomycota</taxon>
        <taxon>Pezizomycotina</taxon>
        <taxon>Pezizomycetes</taxon>
        <taxon>Pezizales</taxon>
        <taxon>Ascodesmidaceae</taxon>
        <taxon>Ascodesmis</taxon>
    </lineage>
</organism>
<gene>
    <name evidence="2" type="ORF">EX30DRAFT_349193</name>
</gene>
<dbReference type="OrthoDB" id="444631at2759"/>
<keyword evidence="1" id="KW-1133">Transmembrane helix</keyword>
<proteinExistence type="predicted"/>
<feature type="transmembrane region" description="Helical" evidence="1">
    <location>
        <begin position="62"/>
        <end position="82"/>
    </location>
</feature>
<dbReference type="AlphaFoldDB" id="A0A4S2MVP0"/>
<reference evidence="2 3" key="1">
    <citation type="submission" date="2019-04" db="EMBL/GenBank/DDBJ databases">
        <title>Comparative genomics and transcriptomics to analyze fruiting body development in filamentous ascomycetes.</title>
        <authorList>
            <consortium name="DOE Joint Genome Institute"/>
            <person name="Lutkenhaus R."/>
            <person name="Traeger S."/>
            <person name="Breuer J."/>
            <person name="Kuo A."/>
            <person name="Lipzen A."/>
            <person name="Pangilinan J."/>
            <person name="Dilworth D."/>
            <person name="Sandor L."/>
            <person name="Poggeler S."/>
            <person name="Barry K."/>
            <person name="Grigoriev I.V."/>
            <person name="Nowrousian M."/>
        </authorList>
    </citation>
    <scope>NUCLEOTIDE SEQUENCE [LARGE SCALE GENOMIC DNA]</scope>
    <source>
        <strain evidence="2 3">CBS 389.68</strain>
    </source>
</reference>
<keyword evidence="1" id="KW-0472">Membrane</keyword>
<dbReference type="Proteomes" id="UP000298138">
    <property type="component" value="Unassembled WGS sequence"/>
</dbReference>
<dbReference type="PANTHER" id="PTHR33048">
    <property type="entry name" value="PTH11-LIKE INTEGRAL MEMBRANE PROTEIN (AFU_ORTHOLOGUE AFUA_5G11245)"/>
    <property type="match status" value="1"/>
</dbReference>
<accession>A0A4S2MVP0</accession>
<evidence type="ECO:0000313" key="2">
    <source>
        <dbReference type="EMBL" id="TGZ80651.1"/>
    </source>
</evidence>
<evidence type="ECO:0000256" key="1">
    <source>
        <dbReference type="SAM" id="Phobius"/>
    </source>
</evidence>
<dbReference type="PANTHER" id="PTHR33048:SF47">
    <property type="entry name" value="INTEGRAL MEMBRANE PROTEIN-RELATED"/>
    <property type="match status" value="1"/>
</dbReference>
<dbReference type="InterPro" id="IPR052337">
    <property type="entry name" value="SAT4-like"/>
</dbReference>
<dbReference type="InParanoid" id="A0A4S2MVP0"/>
<protein>
    <submittedName>
        <fullName evidence="2">Uncharacterized protein</fullName>
    </submittedName>
</protein>
<keyword evidence="1" id="KW-0812">Transmembrane</keyword>